<gene>
    <name evidence="1" type="ORF">F5144DRAFT_508050</name>
</gene>
<evidence type="ECO:0000313" key="2">
    <source>
        <dbReference type="Proteomes" id="UP000724584"/>
    </source>
</evidence>
<reference evidence="1 2" key="1">
    <citation type="journal article" date="2021" name="Nat. Commun.">
        <title>Genetic determinants of endophytism in the Arabidopsis root mycobiome.</title>
        <authorList>
            <person name="Mesny F."/>
            <person name="Miyauchi S."/>
            <person name="Thiergart T."/>
            <person name="Pickel B."/>
            <person name="Atanasova L."/>
            <person name="Karlsson M."/>
            <person name="Huettel B."/>
            <person name="Barry K.W."/>
            <person name="Haridas S."/>
            <person name="Chen C."/>
            <person name="Bauer D."/>
            <person name="Andreopoulos W."/>
            <person name="Pangilinan J."/>
            <person name="LaButti K."/>
            <person name="Riley R."/>
            <person name="Lipzen A."/>
            <person name="Clum A."/>
            <person name="Drula E."/>
            <person name="Henrissat B."/>
            <person name="Kohler A."/>
            <person name="Grigoriev I.V."/>
            <person name="Martin F.M."/>
            <person name="Hacquard S."/>
        </authorList>
    </citation>
    <scope>NUCLEOTIDE SEQUENCE [LARGE SCALE GENOMIC DNA]</scope>
    <source>
        <strain evidence="1 2">MPI-SDFR-AT-0079</strain>
    </source>
</reference>
<keyword evidence="2" id="KW-1185">Reference proteome</keyword>
<evidence type="ECO:0000313" key="1">
    <source>
        <dbReference type="EMBL" id="KAH6635964.1"/>
    </source>
</evidence>
<name>A0ACB7PB24_9PEZI</name>
<organism evidence="1 2">
    <name type="scientific">Chaetomium tenue</name>
    <dbReference type="NCBI Taxonomy" id="1854479"/>
    <lineage>
        <taxon>Eukaryota</taxon>
        <taxon>Fungi</taxon>
        <taxon>Dikarya</taxon>
        <taxon>Ascomycota</taxon>
        <taxon>Pezizomycotina</taxon>
        <taxon>Sordariomycetes</taxon>
        <taxon>Sordariomycetidae</taxon>
        <taxon>Sordariales</taxon>
        <taxon>Chaetomiaceae</taxon>
        <taxon>Chaetomium</taxon>
    </lineage>
</organism>
<dbReference type="EMBL" id="JAGIZQ010000003">
    <property type="protein sequence ID" value="KAH6635964.1"/>
    <property type="molecule type" value="Genomic_DNA"/>
</dbReference>
<accession>A0ACB7PB24</accession>
<sequence>MVRATLTTVALLAVCRAVGAAPSAAESKVVSSDFSFADWVEQIIANPDAAMTPDQAVDAFNAARNNTGSVEHSKRGELTKRVTCNESPGTEAPVHDAVACINYLASLGQQKCECQSYRQFCSLGGAQLTGQSGVNHITVPCNDIARAGGLIMDSCTRADNTVQGSEYTPGNSKLLIRIYKS</sequence>
<protein>
    <submittedName>
        <fullName evidence="1">Uncharacterized protein</fullName>
    </submittedName>
</protein>
<comment type="caution">
    <text evidence="1">The sequence shown here is derived from an EMBL/GenBank/DDBJ whole genome shotgun (WGS) entry which is preliminary data.</text>
</comment>
<proteinExistence type="predicted"/>
<dbReference type="Proteomes" id="UP000724584">
    <property type="component" value="Unassembled WGS sequence"/>
</dbReference>